<protein>
    <submittedName>
        <fullName evidence="1">Uncharacterized protein</fullName>
    </submittedName>
</protein>
<dbReference type="Pfam" id="PF26326">
    <property type="entry name" value="YtzJ"/>
    <property type="match status" value="1"/>
</dbReference>
<dbReference type="EMBL" id="JBHSAO010000001">
    <property type="protein sequence ID" value="MFC4022550.1"/>
    <property type="molecule type" value="Genomic_DNA"/>
</dbReference>
<sequence>MLPINLRRMRDEKIEQLKKGNNAFAETDELIRLMKRAIDKECLHVELDEADAGCWFIPMSSSKTS</sequence>
<gene>
    <name evidence="1" type="ORF">ACFOUV_01800</name>
</gene>
<dbReference type="InterPro" id="IPR058867">
    <property type="entry name" value="YtzJ"/>
</dbReference>
<comment type="caution">
    <text evidence="1">The sequence shown here is derived from an EMBL/GenBank/DDBJ whole genome shotgun (WGS) entry which is preliminary data.</text>
</comment>
<dbReference type="RefSeq" id="WP_379495058.1">
    <property type="nucleotide sequence ID" value="NZ_JBHSAO010000001.1"/>
</dbReference>
<evidence type="ECO:0000313" key="2">
    <source>
        <dbReference type="Proteomes" id="UP001595772"/>
    </source>
</evidence>
<accession>A0ABV8GRP8</accession>
<name>A0ABV8GRP8_9BACI</name>
<dbReference type="Proteomes" id="UP001595772">
    <property type="component" value="Unassembled WGS sequence"/>
</dbReference>
<proteinExistence type="predicted"/>
<reference evidence="2" key="1">
    <citation type="journal article" date="2019" name="Int. J. Syst. Evol. Microbiol.">
        <title>The Global Catalogue of Microorganisms (GCM) 10K type strain sequencing project: providing services to taxonomists for standard genome sequencing and annotation.</title>
        <authorList>
            <consortium name="The Broad Institute Genomics Platform"/>
            <consortium name="The Broad Institute Genome Sequencing Center for Infectious Disease"/>
            <person name="Wu L."/>
            <person name="Ma J."/>
        </authorList>
    </citation>
    <scope>NUCLEOTIDE SEQUENCE [LARGE SCALE GENOMIC DNA]</scope>
    <source>
        <strain evidence="2">IBRC-M 10703</strain>
    </source>
</reference>
<evidence type="ECO:0000313" key="1">
    <source>
        <dbReference type="EMBL" id="MFC4022550.1"/>
    </source>
</evidence>
<organism evidence="1 2">
    <name type="scientific">Oceanobacillus longus</name>
    <dbReference type="NCBI Taxonomy" id="930120"/>
    <lineage>
        <taxon>Bacteria</taxon>
        <taxon>Bacillati</taxon>
        <taxon>Bacillota</taxon>
        <taxon>Bacilli</taxon>
        <taxon>Bacillales</taxon>
        <taxon>Bacillaceae</taxon>
        <taxon>Oceanobacillus</taxon>
    </lineage>
</organism>
<keyword evidence="2" id="KW-1185">Reference proteome</keyword>